<evidence type="ECO:0000256" key="1">
    <source>
        <dbReference type="SAM" id="Phobius"/>
    </source>
</evidence>
<keyword evidence="1" id="KW-0472">Membrane</keyword>
<evidence type="ECO:0000313" key="2">
    <source>
        <dbReference type="EMBL" id="RCX33094.1"/>
    </source>
</evidence>
<feature type="transmembrane region" description="Helical" evidence="1">
    <location>
        <begin position="329"/>
        <end position="354"/>
    </location>
</feature>
<keyword evidence="1" id="KW-0812">Transmembrane</keyword>
<feature type="transmembrane region" description="Helical" evidence="1">
    <location>
        <begin position="227"/>
        <end position="245"/>
    </location>
</feature>
<dbReference type="AlphaFoldDB" id="A0A369CMK8"/>
<feature type="transmembrane region" description="Helical" evidence="1">
    <location>
        <begin position="85"/>
        <end position="110"/>
    </location>
</feature>
<feature type="transmembrane region" description="Helical" evidence="1">
    <location>
        <begin position="384"/>
        <end position="403"/>
    </location>
</feature>
<feature type="transmembrane region" description="Helical" evidence="1">
    <location>
        <begin position="52"/>
        <end position="73"/>
    </location>
</feature>
<dbReference type="Proteomes" id="UP000252707">
    <property type="component" value="Unassembled WGS sequence"/>
</dbReference>
<comment type="caution">
    <text evidence="2">The sequence shown here is derived from an EMBL/GenBank/DDBJ whole genome shotgun (WGS) entry which is preliminary data.</text>
</comment>
<dbReference type="OrthoDB" id="5295665at2"/>
<proteinExistence type="predicted"/>
<feature type="transmembrane region" description="Helical" evidence="1">
    <location>
        <begin position="257"/>
        <end position="276"/>
    </location>
</feature>
<reference evidence="2 3" key="1">
    <citation type="submission" date="2018-07" db="EMBL/GenBank/DDBJ databases">
        <title>Genomic Encyclopedia of Type Strains, Phase IV (KMG-IV): sequencing the most valuable type-strain genomes for metagenomic binning, comparative biology and taxonomic classification.</title>
        <authorList>
            <person name="Goeker M."/>
        </authorList>
    </citation>
    <scope>NUCLEOTIDE SEQUENCE [LARGE SCALE GENOMIC DNA]</scope>
    <source>
        <strain evidence="2 3">DSM 26407</strain>
    </source>
</reference>
<keyword evidence="3" id="KW-1185">Reference proteome</keyword>
<accession>A0A369CMK8</accession>
<gene>
    <name evidence="2" type="ORF">DFQ59_101393</name>
</gene>
<keyword evidence="1" id="KW-1133">Transmembrane helix</keyword>
<feature type="transmembrane region" description="Helical" evidence="1">
    <location>
        <begin position="116"/>
        <end position="140"/>
    </location>
</feature>
<feature type="transmembrane region" description="Helical" evidence="1">
    <location>
        <begin position="21"/>
        <end position="40"/>
    </location>
</feature>
<protein>
    <submittedName>
        <fullName evidence="2">Uncharacterized protein</fullName>
    </submittedName>
</protein>
<sequence length="448" mass="47378">MLFPGNLSLDQAPPISVPFRFLLSAPLFGVLAGLLLALQGPALLAGRWTPGVLAFTHLITLGLVTQAMCGALLQMLPVLAGTRVLGAVAVGRVTHLLLGGGTLALAIGFLADGGPWSLAAAALLGSAFLVFVTALGWGLARAGSANPTVVAMRLAVIALAVTATLGVGLALFWGGIPGLLFLRSLTDVHLAWGLLGWVGLLVLGVAYQALPMFQLTPEYPLRLRRHLTTALFALLLLWSVLYRLAAAERIPSALPVSAAATAGAALLLFAAFTVRLQKRRRRPLPDAGLAWWRLGLAGLAIAVTLWLAGRVWPGFAAHPAYPLWLGGSYLLGFAVPILNGMMIKIVPFLAWFHLQNRQLALGRVEVSVPNLRELLPERTTRWQLRIYVAGLGLLALAPLWPALASRPAGLALAASWGLLGFGLGRAARRYRRVNRQLLAPAAGEIPAA</sequence>
<feature type="transmembrane region" description="Helical" evidence="1">
    <location>
        <begin position="409"/>
        <end position="427"/>
    </location>
</feature>
<feature type="transmembrane region" description="Helical" evidence="1">
    <location>
        <begin position="288"/>
        <end position="309"/>
    </location>
</feature>
<organism evidence="2 3">
    <name type="scientific">Thioalbus denitrificans</name>
    <dbReference type="NCBI Taxonomy" id="547122"/>
    <lineage>
        <taxon>Bacteria</taxon>
        <taxon>Pseudomonadati</taxon>
        <taxon>Pseudomonadota</taxon>
        <taxon>Gammaproteobacteria</taxon>
        <taxon>Chromatiales</taxon>
        <taxon>Ectothiorhodospiraceae</taxon>
        <taxon>Thioalbus</taxon>
    </lineage>
</organism>
<evidence type="ECO:0000313" key="3">
    <source>
        <dbReference type="Proteomes" id="UP000252707"/>
    </source>
</evidence>
<dbReference type="EMBL" id="QPJY01000001">
    <property type="protein sequence ID" value="RCX33094.1"/>
    <property type="molecule type" value="Genomic_DNA"/>
</dbReference>
<feature type="transmembrane region" description="Helical" evidence="1">
    <location>
        <begin position="188"/>
        <end position="207"/>
    </location>
</feature>
<name>A0A369CMK8_9GAMM</name>
<feature type="transmembrane region" description="Helical" evidence="1">
    <location>
        <begin position="152"/>
        <end position="176"/>
    </location>
</feature>
<dbReference type="RefSeq" id="WP_114277974.1">
    <property type="nucleotide sequence ID" value="NZ_QPJY01000001.1"/>
</dbReference>